<evidence type="ECO:0000256" key="3">
    <source>
        <dbReference type="ARBA" id="ARBA00022692"/>
    </source>
</evidence>
<name>W1Q9L3_OGAPD</name>
<dbReference type="OMA" id="GHTINEE"/>
<keyword evidence="5 6" id="KW-0472">Membrane</keyword>
<keyword evidence="3 6" id="KW-0812">Transmembrane</keyword>
<feature type="transmembrane region" description="Helical" evidence="6">
    <location>
        <begin position="340"/>
        <end position="360"/>
    </location>
</feature>
<dbReference type="Pfam" id="PF04893">
    <property type="entry name" value="Yip1"/>
    <property type="match status" value="1"/>
</dbReference>
<evidence type="ECO:0000313" key="9">
    <source>
        <dbReference type="EMBL" id="ESW96060.1"/>
    </source>
</evidence>
<keyword evidence="4 6" id="KW-1133">Transmembrane helix</keyword>
<evidence type="ECO:0000256" key="1">
    <source>
        <dbReference type="ARBA" id="ARBA00004141"/>
    </source>
</evidence>
<evidence type="ECO:0000256" key="4">
    <source>
        <dbReference type="ARBA" id="ARBA00022989"/>
    </source>
</evidence>
<feature type="region of interest" description="Disordered" evidence="7">
    <location>
        <begin position="26"/>
        <end position="47"/>
    </location>
</feature>
<evidence type="ECO:0000259" key="8">
    <source>
        <dbReference type="Pfam" id="PF04893"/>
    </source>
</evidence>
<evidence type="ECO:0000313" key="10">
    <source>
        <dbReference type="Proteomes" id="UP000008673"/>
    </source>
</evidence>
<feature type="transmembrane region" description="Helical" evidence="6">
    <location>
        <begin position="257"/>
        <end position="282"/>
    </location>
</feature>
<protein>
    <recommendedName>
        <fullName evidence="6">Protein YIP</fullName>
    </recommendedName>
</protein>
<feature type="transmembrane region" description="Helical" evidence="6">
    <location>
        <begin position="180"/>
        <end position="197"/>
    </location>
</feature>
<dbReference type="eggNOG" id="KOG2946">
    <property type="taxonomic scope" value="Eukaryota"/>
</dbReference>
<gene>
    <name evidence="9" type="ORF">HPODL_02698</name>
</gene>
<feature type="transmembrane region" description="Helical" evidence="6">
    <location>
        <begin position="218"/>
        <end position="237"/>
    </location>
</feature>
<dbReference type="HOGENOM" id="CLU_059592_0_0_1"/>
<dbReference type="GO" id="GO:0006888">
    <property type="term" value="P:endoplasmic reticulum to Golgi vesicle-mediated transport"/>
    <property type="evidence" value="ECO:0007669"/>
    <property type="project" value="InterPro"/>
</dbReference>
<comment type="subcellular location">
    <subcellularLocation>
        <location evidence="6">Golgi apparatus membrane</location>
        <topology evidence="6">Multi-pass membrane protein</topology>
    </subcellularLocation>
    <subcellularLocation>
        <location evidence="1">Membrane</location>
        <topology evidence="1">Multi-pass membrane protein</topology>
    </subcellularLocation>
</comment>
<dbReference type="GO" id="GO:0000139">
    <property type="term" value="C:Golgi membrane"/>
    <property type="evidence" value="ECO:0007669"/>
    <property type="project" value="UniProtKB-SubCell"/>
</dbReference>
<comment type="similarity">
    <text evidence="2 6">Belongs to the YIP1 family.</text>
</comment>
<evidence type="ECO:0000256" key="7">
    <source>
        <dbReference type="SAM" id="MobiDB-lite"/>
    </source>
</evidence>
<sequence>MSGNWTLDNTLDQDESDISIKPDIPQMEILGNPKPSSHRNAPSGSLETAQPQLTNTASFSTFTSFVNPQSYLDPILENNNIKIRENQFSGGNTLDESVLTTLGRDFSSIGDKLLSILWPLRLRQKLMLVRRVSEHFSSTGSMMGHTDSLNQDSNLEESTTTETFNEYSKETIQKILDWDLWGPLVFVLSFSLIITYLQSKTLSSGGANSSETSQIFSASFSLIWIVLAVLSLNIQLVSPVSQMTDNGQLTSGVIGLSFFQCMSILSYTLFPIVLGGLSSIFISWKLLRLVINSVMFLWSILCSWLILAIVNNCRKIGTASLIYGMAGESSFDHNDGEKRILLMIYPIVLVFGLLSWLCVIV</sequence>
<comment type="caution">
    <text evidence="9">The sequence shown here is derived from an EMBL/GenBank/DDBJ whole genome shotgun (WGS) entry which is preliminary data.</text>
</comment>
<feature type="compositionally biased region" description="Polar residues" evidence="7">
    <location>
        <begin position="34"/>
        <end position="47"/>
    </location>
</feature>
<dbReference type="PANTHER" id="PTHR21236:SF1">
    <property type="entry name" value="PROTEIN YIPF6"/>
    <property type="match status" value="1"/>
</dbReference>
<evidence type="ECO:0000256" key="2">
    <source>
        <dbReference type="ARBA" id="ARBA00010596"/>
    </source>
</evidence>
<dbReference type="GO" id="GO:0005802">
    <property type="term" value="C:trans-Golgi network"/>
    <property type="evidence" value="ECO:0007669"/>
    <property type="project" value="TreeGrafter"/>
</dbReference>
<organism evidence="9 10">
    <name type="scientific">Ogataea parapolymorpha (strain ATCC 26012 / BCRC 20466 / JCM 22074 / NRRL Y-7560 / DL-1)</name>
    <name type="common">Yeast</name>
    <name type="synonym">Hansenula polymorpha</name>
    <dbReference type="NCBI Taxonomy" id="871575"/>
    <lineage>
        <taxon>Eukaryota</taxon>
        <taxon>Fungi</taxon>
        <taxon>Dikarya</taxon>
        <taxon>Ascomycota</taxon>
        <taxon>Saccharomycotina</taxon>
        <taxon>Pichiomycetes</taxon>
        <taxon>Pichiales</taxon>
        <taxon>Pichiaceae</taxon>
        <taxon>Ogataea</taxon>
    </lineage>
</organism>
<feature type="domain" description="Yip1" evidence="8">
    <location>
        <begin position="171"/>
        <end position="321"/>
    </location>
</feature>
<dbReference type="InterPro" id="IPR045231">
    <property type="entry name" value="Yip1/4-like"/>
</dbReference>
<dbReference type="STRING" id="871575.W1Q9L3"/>
<dbReference type="KEGG" id="opa:HPODL_02698"/>
<dbReference type="Proteomes" id="UP000008673">
    <property type="component" value="Unassembled WGS sequence"/>
</dbReference>
<dbReference type="RefSeq" id="XP_013932490.1">
    <property type="nucleotide sequence ID" value="XM_014077015.1"/>
</dbReference>
<dbReference type="InterPro" id="IPR006977">
    <property type="entry name" value="Yip1_dom"/>
</dbReference>
<feature type="transmembrane region" description="Helical" evidence="6">
    <location>
        <begin position="289"/>
        <end position="310"/>
    </location>
</feature>
<dbReference type="AlphaFoldDB" id="W1Q9L3"/>
<dbReference type="EMBL" id="AEOI02000010">
    <property type="protein sequence ID" value="ESW96060.1"/>
    <property type="molecule type" value="Genomic_DNA"/>
</dbReference>
<dbReference type="OrthoDB" id="411251at2759"/>
<accession>W1Q9L3</accession>
<dbReference type="PANTHER" id="PTHR21236">
    <property type="entry name" value="GOLGI MEMBRANE PROTEIN YIP1"/>
    <property type="match status" value="1"/>
</dbReference>
<dbReference type="GeneID" id="25772150"/>
<reference evidence="9 10" key="1">
    <citation type="journal article" date="2013" name="BMC Genomics">
        <title>Genome sequence and analysis of methylotrophic yeast Hansenula polymorpha DL1.</title>
        <authorList>
            <person name="Ravin N.V."/>
            <person name="Eldarov M.A."/>
            <person name="Kadnikov V.V."/>
            <person name="Beletsky A.V."/>
            <person name="Schneider J."/>
            <person name="Mardanova E.S."/>
            <person name="Smekalova E.M."/>
            <person name="Zvereva M.I."/>
            <person name="Dontsova O.A."/>
            <person name="Mardanov A.V."/>
            <person name="Skryabin K.G."/>
        </authorList>
    </citation>
    <scope>NUCLEOTIDE SEQUENCE [LARGE SCALE GENOMIC DNA]</scope>
    <source>
        <strain evidence="10">ATCC 26012 / BCRC 20466 / JCM 22074 / NRRL Y-7560 / DL-1</strain>
    </source>
</reference>
<evidence type="ECO:0000256" key="5">
    <source>
        <dbReference type="ARBA" id="ARBA00023136"/>
    </source>
</evidence>
<keyword evidence="10" id="KW-1185">Reference proteome</keyword>
<evidence type="ECO:0000256" key="6">
    <source>
        <dbReference type="RuleBase" id="RU361264"/>
    </source>
</evidence>
<proteinExistence type="inferred from homology"/>